<organism evidence="1">
    <name type="scientific">marine sediment metagenome</name>
    <dbReference type="NCBI Taxonomy" id="412755"/>
    <lineage>
        <taxon>unclassified sequences</taxon>
        <taxon>metagenomes</taxon>
        <taxon>ecological metagenomes</taxon>
    </lineage>
</organism>
<comment type="caution">
    <text evidence="1">The sequence shown here is derived from an EMBL/GenBank/DDBJ whole genome shotgun (WGS) entry which is preliminary data.</text>
</comment>
<feature type="non-terminal residue" evidence="1">
    <location>
        <position position="31"/>
    </location>
</feature>
<evidence type="ECO:0000313" key="1">
    <source>
        <dbReference type="EMBL" id="GAI39520.1"/>
    </source>
</evidence>
<accession>X1PKF9</accession>
<protein>
    <submittedName>
        <fullName evidence="1">Uncharacterized protein</fullName>
    </submittedName>
</protein>
<name>X1PKF9_9ZZZZ</name>
<dbReference type="AlphaFoldDB" id="X1PKF9"/>
<gene>
    <name evidence="1" type="ORF">S06H3_40695</name>
</gene>
<proteinExistence type="predicted"/>
<dbReference type="EMBL" id="BARV01024997">
    <property type="protein sequence ID" value="GAI39520.1"/>
    <property type="molecule type" value="Genomic_DNA"/>
</dbReference>
<reference evidence="1" key="1">
    <citation type="journal article" date="2014" name="Front. Microbiol.">
        <title>High frequency of phylogenetically diverse reductive dehalogenase-homologous genes in deep subseafloor sedimentary metagenomes.</title>
        <authorList>
            <person name="Kawai M."/>
            <person name="Futagami T."/>
            <person name="Toyoda A."/>
            <person name="Takaki Y."/>
            <person name="Nishi S."/>
            <person name="Hori S."/>
            <person name="Arai W."/>
            <person name="Tsubouchi T."/>
            <person name="Morono Y."/>
            <person name="Uchiyama I."/>
            <person name="Ito T."/>
            <person name="Fujiyama A."/>
            <person name="Inagaki F."/>
            <person name="Takami H."/>
        </authorList>
    </citation>
    <scope>NUCLEOTIDE SEQUENCE</scope>
    <source>
        <strain evidence="1">Expedition CK06-06</strain>
    </source>
</reference>
<sequence length="31" mass="3479">MSNIKNPLFSLDARGSLSKAITYLKRRGQNV</sequence>